<accession>A0A9P7RRQ4</accession>
<gene>
    <name evidence="1" type="ORF">E1B28_013791</name>
</gene>
<dbReference type="RefSeq" id="XP_043004324.1">
    <property type="nucleotide sequence ID" value="XM_043158969.1"/>
</dbReference>
<evidence type="ECO:0000313" key="2">
    <source>
        <dbReference type="Proteomes" id="UP001049176"/>
    </source>
</evidence>
<dbReference type="KEGG" id="more:E1B28_013791"/>
<proteinExistence type="predicted"/>
<dbReference type="EMBL" id="CM032189">
    <property type="protein sequence ID" value="KAG7087853.1"/>
    <property type="molecule type" value="Genomic_DNA"/>
</dbReference>
<organism evidence="1 2">
    <name type="scientific">Marasmius oreades</name>
    <name type="common">fairy-ring Marasmius</name>
    <dbReference type="NCBI Taxonomy" id="181124"/>
    <lineage>
        <taxon>Eukaryota</taxon>
        <taxon>Fungi</taxon>
        <taxon>Dikarya</taxon>
        <taxon>Basidiomycota</taxon>
        <taxon>Agaricomycotina</taxon>
        <taxon>Agaricomycetes</taxon>
        <taxon>Agaricomycetidae</taxon>
        <taxon>Agaricales</taxon>
        <taxon>Marasmiineae</taxon>
        <taxon>Marasmiaceae</taxon>
        <taxon>Marasmius</taxon>
    </lineage>
</organism>
<evidence type="ECO:0000313" key="1">
    <source>
        <dbReference type="EMBL" id="KAG7087853.1"/>
    </source>
</evidence>
<sequence>MLAEGCSGSLEDFLVVKEESRRGLAEEEAVSEAVSTGFEDLRKGDNTLEPHLPCIRKASTGTTPRSEVFCSVHNASRGCKGEEFSVSPDIMRDAFAASGSTIHYLEVALTELLTHHTESISSQMSSRRRSPRRMCCLYTPLTFPQ</sequence>
<reference evidence="1" key="1">
    <citation type="journal article" date="2021" name="Genome Biol. Evol.">
        <title>The assembled and annotated genome of the fairy-ring fungus Marasmius oreades.</title>
        <authorList>
            <person name="Hiltunen M."/>
            <person name="Ament-Velasquez S.L."/>
            <person name="Johannesson H."/>
        </authorList>
    </citation>
    <scope>NUCLEOTIDE SEQUENCE</scope>
    <source>
        <strain evidence="1">03SP1</strain>
    </source>
</reference>
<dbReference type="GeneID" id="66082866"/>
<comment type="caution">
    <text evidence="1">The sequence shown here is derived from an EMBL/GenBank/DDBJ whole genome shotgun (WGS) entry which is preliminary data.</text>
</comment>
<dbReference type="Proteomes" id="UP001049176">
    <property type="component" value="Chromosome 9"/>
</dbReference>
<name>A0A9P7RRQ4_9AGAR</name>
<protein>
    <submittedName>
        <fullName evidence="1">Uncharacterized protein</fullName>
    </submittedName>
</protein>
<dbReference type="AlphaFoldDB" id="A0A9P7RRQ4"/>
<keyword evidence="2" id="KW-1185">Reference proteome</keyword>